<feature type="chain" id="PRO_5046513570" evidence="2">
    <location>
        <begin position="37"/>
        <end position="579"/>
    </location>
</feature>
<keyword evidence="6" id="KW-1185">Reference proteome</keyword>
<accession>A0ABV0AWS0</accession>
<feature type="domain" description="FIMAH" evidence="4">
    <location>
        <begin position="491"/>
        <end position="566"/>
    </location>
</feature>
<comment type="caution">
    <text evidence="5">The sequence shown here is derived from an EMBL/GenBank/DDBJ whole genome shotgun (WGS) entry which is preliminary data.</text>
</comment>
<dbReference type="Proteomes" id="UP001447516">
    <property type="component" value="Unassembled WGS sequence"/>
</dbReference>
<evidence type="ECO:0000256" key="1">
    <source>
        <dbReference type="SAM" id="MobiDB-lite"/>
    </source>
</evidence>
<keyword evidence="2" id="KW-0732">Signal</keyword>
<evidence type="ECO:0000313" key="6">
    <source>
        <dbReference type="Proteomes" id="UP001447516"/>
    </source>
</evidence>
<evidence type="ECO:0000256" key="2">
    <source>
        <dbReference type="SAM" id="SignalP"/>
    </source>
</evidence>
<feature type="domain" description="Alpha/beta hydrolase" evidence="3">
    <location>
        <begin position="69"/>
        <end position="479"/>
    </location>
</feature>
<protein>
    <submittedName>
        <fullName evidence="5">Alpha/beta hydrolase domain-containing protein</fullName>
    </submittedName>
</protein>
<dbReference type="EMBL" id="JBDJAW010000031">
    <property type="protein sequence ID" value="MEN3539277.1"/>
    <property type="molecule type" value="Genomic_DNA"/>
</dbReference>
<dbReference type="InterPro" id="IPR045394">
    <property type="entry name" value="Abhydrolase_dom"/>
</dbReference>
<sequence length="579" mass="60987">MPALLPALRTLRRRFAALGLAGALTVPLGLATPASASGPGRGEAAPRPSTATGDNVANPVLTGPIARTTPVGDPAHGYPFLATDVDLKAAGYVEQEFLVSGTATGYATPGTGTATAVSTGNPYTTRIVVRRPVSARTFNGVVIAEWYNVSNQWDQEVDWFQSHEHLIREGYAWVGVSAQRAGVHSATGLKAWSPARYGTLDVTAGGTINDDSLSYDIFSQAVKAVRSPAGADPLGELPPPRYVIATGHSQSAGRLANYYNGVQPLANVLDAVVLHGGGGPLRTDLATPVFRINSEGDVSSGILPEAARAQADSAVLTSWEVAGASHGDWKLIRDYGPLRKRDIGTYPGGYPGEPQTCTLPSLSRIPQHMVQNAVYDHTVAWVAQGVRPPAAPKIKMTDTTPRAVARDELGVALGGIRLAQQEAPLRVNSGSNTGPGFCFLDGSSVPLTDARLAELYPTARSYADEVVATTLADVKAGYIPRSFTRDPAWYSDLRDLIGEYAAAGRIAGSVASSLEDRLRHAERAGLAGDEPPAIAHLRQLAERADRGVEDDAARAGVLRVTEALIALLAEARKAEHKGR</sequence>
<dbReference type="InterPro" id="IPR054470">
    <property type="entry name" value="FIMAH_dom"/>
</dbReference>
<dbReference type="RefSeq" id="WP_346229181.1">
    <property type="nucleotide sequence ID" value="NZ_JBDJAW010000031.1"/>
</dbReference>
<keyword evidence="5" id="KW-0378">Hydrolase</keyword>
<dbReference type="Pfam" id="PF22888">
    <property type="entry name" value="FIMAH"/>
    <property type="match status" value="1"/>
</dbReference>
<evidence type="ECO:0000313" key="5">
    <source>
        <dbReference type="EMBL" id="MEN3539277.1"/>
    </source>
</evidence>
<evidence type="ECO:0000259" key="3">
    <source>
        <dbReference type="Pfam" id="PF20091"/>
    </source>
</evidence>
<gene>
    <name evidence="5" type="ORF">AAH991_29480</name>
</gene>
<proteinExistence type="predicted"/>
<dbReference type="Pfam" id="PF20091">
    <property type="entry name" value="Abhydrolase_10"/>
    <property type="match status" value="1"/>
</dbReference>
<dbReference type="GO" id="GO:0016787">
    <property type="term" value="F:hydrolase activity"/>
    <property type="evidence" value="ECO:0007669"/>
    <property type="project" value="UniProtKB-KW"/>
</dbReference>
<name>A0ABV0AWS0_9ACTN</name>
<reference evidence="5 6" key="1">
    <citation type="submission" date="2024-05" db="EMBL/GenBank/DDBJ databases">
        <title>Microbispora sp.ZYX-F-249.</title>
        <authorList>
            <person name="Xie H."/>
        </authorList>
    </citation>
    <scope>NUCLEOTIDE SEQUENCE [LARGE SCALE GENOMIC DNA]</scope>
    <source>
        <strain evidence="5 6">ZYX-F-249</strain>
    </source>
</reference>
<feature type="region of interest" description="Disordered" evidence="1">
    <location>
        <begin position="32"/>
        <end position="58"/>
    </location>
</feature>
<evidence type="ECO:0000259" key="4">
    <source>
        <dbReference type="Pfam" id="PF22888"/>
    </source>
</evidence>
<feature type="signal peptide" evidence="2">
    <location>
        <begin position="1"/>
        <end position="36"/>
    </location>
</feature>
<organism evidence="5 6">
    <name type="scientific">Microbispora maris</name>
    <dbReference type="NCBI Taxonomy" id="3144104"/>
    <lineage>
        <taxon>Bacteria</taxon>
        <taxon>Bacillati</taxon>
        <taxon>Actinomycetota</taxon>
        <taxon>Actinomycetes</taxon>
        <taxon>Streptosporangiales</taxon>
        <taxon>Streptosporangiaceae</taxon>
        <taxon>Microbispora</taxon>
    </lineage>
</organism>